<evidence type="ECO:0000256" key="7">
    <source>
        <dbReference type="SAM" id="Phobius"/>
    </source>
</evidence>
<feature type="compositionally biased region" description="Basic and acidic residues" evidence="6">
    <location>
        <begin position="379"/>
        <end position="388"/>
    </location>
</feature>
<dbReference type="GO" id="GO:0005886">
    <property type="term" value="C:plasma membrane"/>
    <property type="evidence" value="ECO:0007669"/>
    <property type="project" value="UniProtKB-SubCell"/>
</dbReference>
<dbReference type="PANTHER" id="PTHR39087">
    <property type="entry name" value="UPF0104 MEMBRANE PROTEIN MJ1595"/>
    <property type="match status" value="1"/>
</dbReference>
<feature type="transmembrane region" description="Helical" evidence="7">
    <location>
        <begin position="114"/>
        <end position="136"/>
    </location>
</feature>
<feature type="compositionally biased region" description="Basic and acidic residues" evidence="6">
    <location>
        <begin position="430"/>
        <end position="443"/>
    </location>
</feature>
<feature type="region of interest" description="Disordered" evidence="6">
    <location>
        <begin position="368"/>
        <end position="396"/>
    </location>
</feature>
<dbReference type="AlphaFoldDB" id="A0A6V8KWZ7"/>
<feature type="transmembrane region" description="Helical" evidence="7">
    <location>
        <begin position="40"/>
        <end position="60"/>
    </location>
</feature>
<evidence type="ECO:0008006" key="10">
    <source>
        <dbReference type="Google" id="ProtNLM"/>
    </source>
</evidence>
<evidence type="ECO:0000256" key="2">
    <source>
        <dbReference type="ARBA" id="ARBA00022475"/>
    </source>
</evidence>
<dbReference type="Pfam" id="PF03706">
    <property type="entry name" value="LPG_synthase_TM"/>
    <property type="match status" value="1"/>
</dbReference>
<evidence type="ECO:0000256" key="5">
    <source>
        <dbReference type="ARBA" id="ARBA00023136"/>
    </source>
</evidence>
<feature type="transmembrane region" description="Helical" evidence="7">
    <location>
        <begin position="148"/>
        <end position="170"/>
    </location>
</feature>
<dbReference type="PANTHER" id="PTHR39087:SF2">
    <property type="entry name" value="UPF0104 MEMBRANE PROTEIN MJ1595"/>
    <property type="match status" value="1"/>
</dbReference>
<evidence type="ECO:0000256" key="1">
    <source>
        <dbReference type="ARBA" id="ARBA00004651"/>
    </source>
</evidence>
<evidence type="ECO:0000256" key="4">
    <source>
        <dbReference type="ARBA" id="ARBA00022989"/>
    </source>
</evidence>
<evidence type="ECO:0000313" key="8">
    <source>
        <dbReference type="EMBL" id="GFJ86819.1"/>
    </source>
</evidence>
<feature type="transmembrane region" description="Helical" evidence="7">
    <location>
        <begin position="72"/>
        <end position="94"/>
    </location>
</feature>
<evidence type="ECO:0000313" key="9">
    <source>
        <dbReference type="Proteomes" id="UP000482960"/>
    </source>
</evidence>
<keyword evidence="4 7" id="KW-1133">Transmembrane helix</keyword>
<keyword evidence="2" id="KW-1003">Cell membrane</keyword>
<proteinExistence type="predicted"/>
<gene>
    <name evidence="8" type="ORF">Prum_004610</name>
</gene>
<name>A0A6V8KWZ7_9ACTN</name>
<dbReference type="Proteomes" id="UP000482960">
    <property type="component" value="Unassembled WGS sequence"/>
</dbReference>
<dbReference type="InterPro" id="IPR022791">
    <property type="entry name" value="L-PG_synthase/AglD"/>
</dbReference>
<keyword evidence="3 7" id="KW-0812">Transmembrane</keyword>
<feature type="region of interest" description="Disordered" evidence="6">
    <location>
        <begin position="430"/>
        <end position="454"/>
    </location>
</feature>
<sequence>MTSRALLALLPPAAVAGYATWKWPSLVTAGRALVDADPTWLAVGVCAVALTYVAGAVSQQGAVPRALPRRRLYVAQLAGVCANALVPAGLGAAAVSHRFLRRCGVSNVDAVTALALNSLAGAAIQATILVGLCLAAPDRVPVGRLERGPVQVLVLSVAVLAVAGAVAWILTSSRRRVLLKRVREQLAVVRATLANPRRALLLFGGSAAGPLLQAITIMAVLHAIGRPLPALDVFVAYLAASAAAALVPSPGSVGSLDIMLGITLAGVGADPQTAVTAVLGYRLLGTWLPLLPSALALAYLPGRASDQATVKSDDHRMGTVADVQLGEDAQQMRLHRGLGDHQPLADVDIGQSISDGIEHIHLPRGQRRLRRLPHPCDQSLRDPRREHGLAPGSGANRVGELLAGGVLEQVPDRAGFDRAFDVGVRLVRGEDQHPGTGAARDDLGGGPDAVEPRHPQVDQCHIGRQPLDEVDGLPAVGRFGDDLDARFGGEQRDHPGPHDRVVVDHDDAQLLVRHVTPDRSWEAWRAPGCPRRESW</sequence>
<comment type="caution">
    <text evidence="8">The sequence shown here is derived from an EMBL/GenBank/DDBJ whole genome shotgun (WGS) entry which is preliminary data.</text>
</comment>
<protein>
    <recommendedName>
        <fullName evidence="10">Flippase-like domain-containing protein</fullName>
    </recommendedName>
</protein>
<evidence type="ECO:0000256" key="6">
    <source>
        <dbReference type="SAM" id="MobiDB-lite"/>
    </source>
</evidence>
<reference evidence="8 9" key="1">
    <citation type="submission" date="2020-03" db="EMBL/GenBank/DDBJ databases">
        <title>Whole genome shotgun sequence of Phytohabitans rumicis NBRC 108638.</title>
        <authorList>
            <person name="Komaki H."/>
            <person name="Tamura T."/>
        </authorList>
    </citation>
    <scope>NUCLEOTIDE SEQUENCE [LARGE SCALE GENOMIC DNA]</scope>
    <source>
        <strain evidence="8 9">NBRC 108638</strain>
    </source>
</reference>
<organism evidence="8 9">
    <name type="scientific">Phytohabitans rumicis</name>
    <dbReference type="NCBI Taxonomy" id="1076125"/>
    <lineage>
        <taxon>Bacteria</taxon>
        <taxon>Bacillati</taxon>
        <taxon>Actinomycetota</taxon>
        <taxon>Actinomycetes</taxon>
        <taxon>Micromonosporales</taxon>
        <taxon>Micromonosporaceae</taxon>
    </lineage>
</organism>
<accession>A0A6V8KWZ7</accession>
<feature type="transmembrane region" description="Helical" evidence="7">
    <location>
        <begin position="199"/>
        <end position="221"/>
    </location>
</feature>
<evidence type="ECO:0000256" key="3">
    <source>
        <dbReference type="ARBA" id="ARBA00022692"/>
    </source>
</evidence>
<feature type="region of interest" description="Disordered" evidence="6">
    <location>
        <begin position="481"/>
        <end position="501"/>
    </location>
</feature>
<keyword evidence="9" id="KW-1185">Reference proteome</keyword>
<comment type="subcellular location">
    <subcellularLocation>
        <location evidence="1">Cell membrane</location>
        <topology evidence="1">Multi-pass membrane protein</topology>
    </subcellularLocation>
</comment>
<keyword evidence="5 7" id="KW-0472">Membrane</keyword>
<reference evidence="8 9" key="2">
    <citation type="submission" date="2020-03" db="EMBL/GenBank/DDBJ databases">
        <authorList>
            <person name="Ichikawa N."/>
            <person name="Kimura A."/>
            <person name="Kitahashi Y."/>
            <person name="Uohara A."/>
        </authorList>
    </citation>
    <scope>NUCLEOTIDE SEQUENCE [LARGE SCALE GENOMIC DNA]</scope>
    <source>
        <strain evidence="8 9">NBRC 108638</strain>
    </source>
</reference>
<dbReference type="EMBL" id="BLPG01000001">
    <property type="protein sequence ID" value="GFJ86819.1"/>
    <property type="molecule type" value="Genomic_DNA"/>
</dbReference>